<name>A0AAX4HL57_9BACT</name>
<evidence type="ECO:0000313" key="12">
    <source>
        <dbReference type="EMBL" id="WPU63893.1"/>
    </source>
</evidence>
<dbReference type="RefSeq" id="WP_321391480.1">
    <property type="nucleotide sequence ID" value="NZ_CP139487.1"/>
</dbReference>
<feature type="transmembrane region" description="Helical" evidence="11">
    <location>
        <begin position="20"/>
        <end position="39"/>
    </location>
</feature>
<evidence type="ECO:0000256" key="6">
    <source>
        <dbReference type="ARBA" id="ARBA00022692"/>
    </source>
</evidence>
<evidence type="ECO:0000256" key="9">
    <source>
        <dbReference type="ARBA" id="ARBA00023010"/>
    </source>
</evidence>
<dbReference type="PRINTS" id="PR01853">
    <property type="entry name" value="YAJCTRNLCASE"/>
</dbReference>
<keyword evidence="9" id="KW-0811">Translocation</keyword>
<evidence type="ECO:0000313" key="13">
    <source>
        <dbReference type="Proteomes" id="UP001324634"/>
    </source>
</evidence>
<dbReference type="InterPro" id="IPR003849">
    <property type="entry name" value="Preprotein_translocase_YajC"/>
</dbReference>
<evidence type="ECO:0000256" key="3">
    <source>
        <dbReference type="ARBA" id="ARBA00014962"/>
    </source>
</evidence>
<dbReference type="AlphaFoldDB" id="A0AAX4HL57"/>
<proteinExistence type="inferred from homology"/>
<evidence type="ECO:0000256" key="8">
    <source>
        <dbReference type="ARBA" id="ARBA00022989"/>
    </source>
</evidence>
<evidence type="ECO:0000256" key="4">
    <source>
        <dbReference type="ARBA" id="ARBA00022448"/>
    </source>
</evidence>
<sequence length="111" mass="12196">MFDLLISSAHAQTAAAPQQSPFISFIPFVLIFLVMYFLMIRPQKKRMQEEQNFINKLAHGDEVYTKSGILGKVTGITEKVVTLELDGGAKMKVLKSHVGGSAASLLTEAKK</sequence>
<dbReference type="Proteomes" id="UP001324634">
    <property type="component" value="Chromosome"/>
</dbReference>
<dbReference type="NCBIfam" id="TIGR00739">
    <property type="entry name" value="yajC"/>
    <property type="match status" value="1"/>
</dbReference>
<dbReference type="EMBL" id="CP139487">
    <property type="protein sequence ID" value="WPU63893.1"/>
    <property type="molecule type" value="Genomic_DNA"/>
</dbReference>
<evidence type="ECO:0000256" key="1">
    <source>
        <dbReference type="ARBA" id="ARBA00004162"/>
    </source>
</evidence>
<evidence type="ECO:0000256" key="5">
    <source>
        <dbReference type="ARBA" id="ARBA00022475"/>
    </source>
</evidence>
<dbReference type="SMART" id="SM01323">
    <property type="entry name" value="YajC"/>
    <property type="match status" value="1"/>
</dbReference>
<keyword evidence="4" id="KW-0813">Transport</keyword>
<evidence type="ECO:0000256" key="2">
    <source>
        <dbReference type="ARBA" id="ARBA00006742"/>
    </source>
</evidence>
<keyword evidence="7" id="KW-0653">Protein transport</keyword>
<keyword evidence="13" id="KW-1185">Reference proteome</keyword>
<keyword evidence="5" id="KW-1003">Cell membrane</keyword>
<comment type="similarity">
    <text evidence="2">Belongs to the YajC family.</text>
</comment>
<dbReference type="Pfam" id="PF02699">
    <property type="entry name" value="YajC"/>
    <property type="match status" value="1"/>
</dbReference>
<reference evidence="12 13" key="1">
    <citation type="submission" date="2023-11" db="EMBL/GenBank/DDBJ databases">
        <title>Peredibacter starrii A3.12.</title>
        <authorList>
            <person name="Mitchell R.J."/>
        </authorList>
    </citation>
    <scope>NUCLEOTIDE SEQUENCE [LARGE SCALE GENOMIC DNA]</scope>
    <source>
        <strain evidence="12 13">A3.12</strain>
    </source>
</reference>
<keyword evidence="6 11" id="KW-0812">Transmembrane</keyword>
<dbReference type="GO" id="GO:0015031">
    <property type="term" value="P:protein transport"/>
    <property type="evidence" value="ECO:0007669"/>
    <property type="project" value="UniProtKB-KW"/>
</dbReference>
<dbReference type="PANTHER" id="PTHR33909:SF1">
    <property type="entry name" value="SEC TRANSLOCON ACCESSORY COMPLEX SUBUNIT YAJC"/>
    <property type="match status" value="1"/>
</dbReference>
<evidence type="ECO:0000256" key="11">
    <source>
        <dbReference type="SAM" id="Phobius"/>
    </source>
</evidence>
<accession>A0AAX4HL57</accession>
<dbReference type="GO" id="GO:0005886">
    <property type="term" value="C:plasma membrane"/>
    <property type="evidence" value="ECO:0007669"/>
    <property type="project" value="UniProtKB-SubCell"/>
</dbReference>
<evidence type="ECO:0000256" key="7">
    <source>
        <dbReference type="ARBA" id="ARBA00022927"/>
    </source>
</evidence>
<evidence type="ECO:0000256" key="10">
    <source>
        <dbReference type="ARBA" id="ARBA00023136"/>
    </source>
</evidence>
<dbReference type="PANTHER" id="PTHR33909">
    <property type="entry name" value="SEC TRANSLOCON ACCESSORY COMPLEX SUBUNIT YAJC"/>
    <property type="match status" value="1"/>
</dbReference>
<organism evidence="12 13">
    <name type="scientific">Peredibacter starrii</name>
    <dbReference type="NCBI Taxonomy" id="28202"/>
    <lineage>
        <taxon>Bacteria</taxon>
        <taxon>Pseudomonadati</taxon>
        <taxon>Bdellovibrionota</taxon>
        <taxon>Bacteriovoracia</taxon>
        <taxon>Bacteriovoracales</taxon>
        <taxon>Bacteriovoracaceae</taxon>
        <taxon>Peredibacter</taxon>
    </lineage>
</organism>
<keyword evidence="10 11" id="KW-0472">Membrane</keyword>
<gene>
    <name evidence="12" type="primary">yajC</name>
    <name evidence="12" type="ORF">SOO65_14455</name>
</gene>
<comment type="subcellular location">
    <subcellularLocation>
        <location evidence="1">Cell membrane</location>
        <topology evidence="1">Single-pass membrane protein</topology>
    </subcellularLocation>
</comment>
<protein>
    <recommendedName>
        <fullName evidence="3">Sec translocon accessory complex subunit YajC</fullName>
    </recommendedName>
</protein>
<keyword evidence="8 11" id="KW-1133">Transmembrane helix</keyword>
<dbReference type="KEGG" id="psti:SOO65_14455"/>